<dbReference type="PROSITE" id="PS50987">
    <property type="entry name" value="HTH_ARSR_2"/>
    <property type="match status" value="1"/>
</dbReference>
<keyword evidence="3" id="KW-1185">Reference proteome</keyword>
<evidence type="ECO:0000259" key="1">
    <source>
        <dbReference type="PROSITE" id="PS50987"/>
    </source>
</evidence>
<dbReference type="InterPro" id="IPR001845">
    <property type="entry name" value="HTH_ArsR_DNA-bd_dom"/>
</dbReference>
<dbReference type="SUPFAM" id="SSF46785">
    <property type="entry name" value="Winged helix' DNA-binding domain"/>
    <property type="match status" value="1"/>
</dbReference>
<dbReference type="AlphaFoldDB" id="A0A7Y9DWG3"/>
<dbReference type="SMART" id="SM00418">
    <property type="entry name" value="HTH_ARSR"/>
    <property type="match status" value="1"/>
</dbReference>
<dbReference type="InterPro" id="IPR036390">
    <property type="entry name" value="WH_DNA-bd_sf"/>
</dbReference>
<evidence type="ECO:0000313" key="2">
    <source>
        <dbReference type="EMBL" id="NYD36482.1"/>
    </source>
</evidence>
<dbReference type="GO" id="GO:0003700">
    <property type="term" value="F:DNA-binding transcription factor activity"/>
    <property type="evidence" value="ECO:0007669"/>
    <property type="project" value="InterPro"/>
</dbReference>
<dbReference type="Pfam" id="PF12840">
    <property type="entry name" value="HTH_20"/>
    <property type="match status" value="1"/>
</dbReference>
<reference evidence="2 3" key="1">
    <citation type="submission" date="2020-07" db="EMBL/GenBank/DDBJ databases">
        <title>Sequencing the genomes of 1000 actinobacteria strains.</title>
        <authorList>
            <person name="Klenk H.-P."/>
        </authorList>
    </citation>
    <scope>NUCLEOTIDE SEQUENCE [LARGE SCALE GENOMIC DNA]</scope>
    <source>
        <strain evidence="2 3">DSM 45772</strain>
    </source>
</reference>
<protein>
    <submittedName>
        <fullName evidence="2">DNA-binding transcriptional ArsR family regulator</fullName>
    </submittedName>
</protein>
<gene>
    <name evidence="2" type="ORF">BJ983_002584</name>
</gene>
<dbReference type="EMBL" id="JACCBN010000001">
    <property type="protein sequence ID" value="NYD36482.1"/>
    <property type="molecule type" value="Genomic_DNA"/>
</dbReference>
<dbReference type="GO" id="GO:0003677">
    <property type="term" value="F:DNA binding"/>
    <property type="evidence" value="ECO:0007669"/>
    <property type="project" value="UniProtKB-KW"/>
</dbReference>
<dbReference type="InterPro" id="IPR036388">
    <property type="entry name" value="WH-like_DNA-bd_sf"/>
</dbReference>
<dbReference type="NCBIfam" id="NF033788">
    <property type="entry name" value="HTH_metalloreg"/>
    <property type="match status" value="1"/>
</dbReference>
<dbReference type="CDD" id="cd00090">
    <property type="entry name" value="HTH_ARSR"/>
    <property type="match status" value="1"/>
</dbReference>
<dbReference type="InterPro" id="IPR011991">
    <property type="entry name" value="ArsR-like_HTH"/>
</dbReference>
<dbReference type="Proteomes" id="UP000535890">
    <property type="component" value="Unassembled WGS sequence"/>
</dbReference>
<dbReference type="RefSeq" id="WP_343054103.1">
    <property type="nucleotide sequence ID" value="NZ_BAABHP010000021.1"/>
</dbReference>
<dbReference type="PRINTS" id="PR00778">
    <property type="entry name" value="HTHARSR"/>
</dbReference>
<sequence>MVHQQFAALGDPTRIAFVEQLARGPVAVGDLVAPTAMSLPAVLKHVRVLEEAGLIATVKRGRVRECRLRDDALVEVATWTAHQRALWSTRLDALGTLLEET</sequence>
<name>A0A7Y9DWG3_9PSEU</name>
<comment type="caution">
    <text evidence="2">The sequence shown here is derived from an EMBL/GenBank/DDBJ whole genome shotgun (WGS) entry which is preliminary data.</text>
</comment>
<keyword evidence="2" id="KW-0238">DNA-binding</keyword>
<evidence type="ECO:0000313" key="3">
    <source>
        <dbReference type="Proteomes" id="UP000535890"/>
    </source>
</evidence>
<feature type="domain" description="HTH arsR-type" evidence="1">
    <location>
        <begin position="1"/>
        <end position="88"/>
    </location>
</feature>
<dbReference type="PANTHER" id="PTHR38600:SF2">
    <property type="entry name" value="SLL0088 PROTEIN"/>
    <property type="match status" value="1"/>
</dbReference>
<proteinExistence type="predicted"/>
<dbReference type="PANTHER" id="PTHR38600">
    <property type="entry name" value="TRANSCRIPTIONAL REGULATORY PROTEIN"/>
    <property type="match status" value="1"/>
</dbReference>
<organism evidence="2 3">
    <name type="scientific">Actinomycetospora corticicola</name>
    <dbReference type="NCBI Taxonomy" id="663602"/>
    <lineage>
        <taxon>Bacteria</taxon>
        <taxon>Bacillati</taxon>
        <taxon>Actinomycetota</taxon>
        <taxon>Actinomycetes</taxon>
        <taxon>Pseudonocardiales</taxon>
        <taxon>Pseudonocardiaceae</taxon>
        <taxon>Actinomycetospora</taxon>
    </lineage>
</organism>
<dbReference type="Gene3D" id="1.10.10.10">
    <property type="entry name" value="Winged helix-like DNA-binding domain superfamily/Winged helix DNA-binding domain"/>
    <property type="match status" value="1"/>
</dbReference>
<accession>A0A7Y9DWG3</accession>